<sequence length="89" mass="10206">MSHYYDENVNLKSERKSFKFTFKNEVFTFTTDNGVFSKGYIDFGTKTLLENFKESTLDGPILDMCCGYGVVGIILKKFTTSNIYLTDIN</sequence>
<dbReference type="SUPFAM" id="SSF53335">
    <property type="entry name" value="S-adenosyl-L-methionine-dependent methyltransferases"/>
    <property type="match status" value="1"/>
</dbReference>
<comment type="caution">
    <text evidence="4">The sequence shown here is derived from an EMBL/GenBank/DDBJ whole genome shotgun (WGS) entry which is preliminary data.</text>
</comment>
<dbReference type="GO" id="GO:0008757">
    <property type="term" value="F:S-adenosylmethionine-dependent methyltransferase activity"/>
    <property type="evidence" value="ECO:0007669"/>
    <property type="project" value="InterPro"/>
</dbReference>
<dbReference type="PANTHER" id="PTHR47816">
    <property type="entry name" value="RIBOSOMAL RNA SMALL SUBUNIT METHYLTRANSFERASE C"/>
    <property type="match status" value="1"/>
</dbReference>
<dbReference type="Gene3D" id="3.40.50.150">
    <property type="entry name" value="Vaccinia Virus protein VP39"/>
    <property type="match status" value="1"/>
</dbReference>
<dbReference type="InterPro" id="IPR046977">
    <property type="entry name" value="RsmC/RlmG"/>
</dbReference>
<dbReference type="InterPro" id="IPR007848">
    <property type="entry name" value="Small_mtfrase_dom"/>
</dbReference>
<evidence type="ECO:0000259" key="3">
    <source>
        <dbReference type="Pfam" id="PF05175"/>
    </source>
</evidence>
<feature type="non-terminal residue" evidence="4">
    <location>
        <position position="89"/>
    </location>
</feature>
<evidence type="ECO:0000256" key="1">
    <source>
        <dbReference type="ARBA" id="ARBA00022603"/>
    </source>
</evidence>
<protein>
    <submittedName>
        <fullName evidence="4">Protein containing Methyltransferase small domain protein</fullName>
    </submittedName>
</protein>
<organism evidence="4">
    <name type="scientific">gut metagenome</name>
    <dbReference type="NCBI Taxonomy" id="749906"/>
    <lineage>
        <taxon>unclassified sequences</taxon>
        <taxon>metagenomes</taxon>
        <taxon>organismal metagenomes</taxon>
    </lineage>
</organism>
<keyword evidence="2 4" id="KW-0808">Transferase</keyword>
<keyword evidence="1 4" id="KW-0489">Methyltransferase</keyword>
<reference evidence="4" key="1">
    <citation type="journal article" date="2012" name="PLoS ONE">
        <title>Gene sets for utilization of primary and secondary nutrition supplies in the distal gut of endangered iberian lynx.</title>
        <authorList>
            <person name="Alcaide M."/>
            <person name="Messina E."/>
            <person name="Richter M."/>
            <person name="Bargiela R."/>
            <person name="Peplies J."/>
            <person name="Huws S.A."/>
            <person name="Newbold C.J."/>
            <person name="Golyshin P.N."/>
            <person name="Simon M.A."/>
            <person name="Lopez G."/>
            <person name="Yakimov M.M."/>
            <person name="Ferrer M."/>
        </authorList>
    </citation>
    <scope>NUCLEOTIDE SEQUENCE</scope>
</reference>
<feature type="domain" description="Methyltransferase small" evidence="3">
    <location>
        <begin position="27"/>
        <end position="89"/>
    </location>
</feature>
<gene>
    <name evidence="4" type="ORF">EVA_14225</name>
</gene>
<accession>J9CCK4</accession>
<dbReference type="InterPro" id="IPR029063">
    <property type="entry name" value="SAM-dependent_MTases_sf"/>
</dbReference>
<proteinExistence type="predicted"/>
<dbReference type="AlphaFoldDB" id="J9CCK4"/>
<dbReference type="PANTHER" id="PTHR47816:SF4">
    <property type="entry name" value="RIBOSOMAL RNA SMALL SUBUNIT METHYLTRANSFERASE C"/>
    <property type="match status" value="1"/>
</dbReference>
<name>J9CCK4_9ZZZZ</name>
<evidence type="ECO:0000256" key="2">
    <source>
        <dbReference type="ARBA" id="ARBA00022679"/>
    </source>
</evidence>
<evidence type="ECO:0000313" key="4">
    <source>
        <dbReference type="EMBL" id="EJW97670.1"/>
    </source>
</evidence>
<dbReference type="EMBL" id="AMCI01004644">
    <property type="protein sequence ID" value="EJW97670.1"/>
    <property type="molecule type" value="Genomic_DNA"/>
</dbReference>
<dbReference type="GO" id="GO:0032259">
    <property type="term" value="P:methylation"/>
    <property type="evidence" value="ECO:0007669"/>
    <property type="project" value="UniProtKB-KW"/>
</dbReference>
<dbReference type="Pfam" id="PF05175">
    <property type="entry name" value="MTS"/>
    <property type="match status" value="1"/>
</dbReference>